<comment type="caution">
    <text evidence="3">The sequence shown here is derived from an EMBL/GenBank/DDBJ whole genome shotgun (WGS) entry which is preliminary data.</text>
</comment>
<reference evidence="3 4" key="1">
    <citation type="submission" date="2024-01" db="EMBL/GenBank/DDBJ databases">
        <title>The genomes of 5 underutilized Papilionoideae crops provide insights into root nodulation and disease resistance.</title>
        <authorList>
            <person name="Yuan L."/>
        </authorList>
    </citation>
    <scope>NUCLEOTIDE SEQUENCE [LARGE SCALE GENOMIC DNA]</scope>
    <source>
        <strain evidence="3">LY-2023</strain>
        <tissue evidence="3">Leaf</tissue>
    </source>
</reference>
<evidence type="ECO:0000313" key="3">
    <source>
        <dbReference type="EMBL" id="KAK7294488.1"/>
    </source>
</evidence>
<evidence type="ECO:0008006" key="5">
    <source>
        <dbReference type="Google" id="ProtNLM"/>
    </source>
</evidence>
<dbReference type="InterPro" id="IPR002885">
    <property type="entry name" value="PPR_rpt"/>
</dbReference>
<dbReference type="Gene3D" id="1.25.40.10">
    <property type="entry name" value="Tetratricopeptide repeat domain"/>
    <property type="match status" value="1"/>
</dbReference>
<sequence length="140" mass="15369">MSLTLPPSSRTPSSIPTIKGSFSHTLSVFVTMTTHGSLLDSYTFPSVVKAYSTLCRVLHRKSLHGSTFSCSVDQDIFVGTNLINMYGKHGEIGDARKVFDQMLQRNMVSWTAMVVGYVTIGDVVEAKKVFDVMSLRNVAS</sequence>
<dbReference type="InterPro" id="IPR011990">
    <property type="entry name" value="TPR-like_helical_dom_sf"/>
</dbReference>
<evidence type="ECO:0000256" key="1">
    <source>
        <dbReference type="ARBA" id="ARBA00022737"/>
    </source>
</evidence>
<keyword evidence="1" id="KW-0677">Repeat</keyword>
<dbReference type="AlphaFoldDB" id="A0AAN9J993"/>
<evidence type="ECO:0000256" key="2">
    <source>
        <dbReference type="PROSITE-ProRule" id="PRU00708"/>
    </source>
</evidence>
<dbReference type="GO" id="GO:0003723">
    <property type="term" value="F:RNA binding"/>
    <property type="evidence" value="ECO:0007669"/>
    <property type="project" value="InterPro"/>
</dbReference>
<organism evidence="3 4">
    <name type="scientific">Clitoria ternatea</name>
    <name type="common">Butterfly pea</name>
    <dbReference type="NCBI Taxonomy" id="43366"/>
    <lineage>
        <taxon>Eukaryota</taxon>
        <taxon>Viridiplantae</taxon>
        <taxon>Streptophyta</taxon>
        <taxon>Embryophyta</taxon>
        <taxon>Tracheophyta</taxon>
        <taxon>Spermatophyta</taxon>
        <taxon>Magnoliopsida</taxon>
        <taxon>eudicotyledons</taxon>
        <taxon>Gunneridae</taxon>
        <taxon>Pentapetalae</taxon>
        <taxon>rosids</taxon>
        <taxon>fabids</taxon>
        <taxon>Fabales</taxon>
        <taxon>Fabaceae</taxon>
        <taxon>Papilionoideae</taxon>
        <taxon>50 kb inversion clade</taxon>
        <taxon>NPAAA clade</taxon>
        <taxon>indigoferoid/millettioid clade</taxon>
        <taxon>Phaseoleae</taxon>
        <taxon>Clitoria</taxon>
    </lineage>
</organism>
<keyword evidence="4" id="KW-1185">Reference proteome</keyword>
<dbReference type="EMBL" id="JAYKXN010000004">
    <property type="protein sequence ID" value="KAK7294488.1"/>
    <property type="molecule type" value="Genomic_DNA"/>
</dbReference>
<accession>A0AAN9J993</accession>
<evidence type="ECO:0000313" key="4">
    <source>
        <dbReference type="Proteomes" id="UP001359559"/>
    </source>
</evidence>
<dbReference type="PROSITE" id="PS51375">
    <property type="entry name" value="PPR"/>
    <property type="match status" value="1"/>
</dbReference>
<protein>
    <recommendedName>
        <fullName evidence="5">Pentatricopeptide repeat-containing protein</fullName>
    </recommendedName>
</protein>
<dbReference type="PANTHER" id="PTHR47926">
    <property type="entry name" value="PENTATRICOPEPTIDE REPEAT-CONTAINING PROTEIN"/>
    <property type="match status" value="1"/>
</dbReference>
<dbReference type="GO" id="GO:0009451">
    <property type="term" value="P:RNA modification"/>
    <property type="evidence" value="ECO:0007669"/>
    <property type="project" value="InterPro"/>
</dbReference>
<dbReference type="Proteomes" id="UP001359559">
    <property type="component" value="Unassembled WGS sequence"/>
</dbReference>
<dbReference type="PANTHER" id="PTHR47926:SF533">
    <property type="entry name" value="DYW DOMAIN-CONTAINING PROTEIN"/>
    <property type="match status" value="1"/>
</dbReference>
<dbReference type="NCBIfam" id="TIGR00756">
    <property type="entry name" value="PPR"/>
    <property type="match status" value="2"/>
</dbReference>
<gene>
    <name evidence="3" type="ORF">RJT34_17377</name>
</gene>
<feature type="repeat" description="PPR" evidence="2">
    <location>
        <begin position="75"/>
        <end position="109"/>
    </location>
</feature>
<dbReference type="InterPro" id="IPR046960">
    <property type="entry name" value="PPR_At4g14850-like_plant"/>
</dbReference>
<dbReference type="Pfam" id="PF01535">
    <property type="entry name" value="PPR"/>
    <property type="match status" value="2"/>
</dbReference>
<name>A0AAN9J993_CLITE</name>
<proteinExistence type="predicted"/>